<sequence length="157" mass="16956">MVLAEEKNAHVRAMPTPGASRMQRPVRSKCSAEPPSSERQAWGEGGGASRRRGVEARFSRRRGVEASGRPRSSAPRRSAGAAAAPTRRETAEWPPAQECPVRCAAVGGQARGPDPSAQASAGEEEGEEEEEKEEQTEEDLLGPHHRPSWHRVTLACN</sequence>
<feature type="compositionally biased region" description="Basic and acidic residues" evidence="1">
    <location>
        <begin position="52"/>
        <end position="64"/>
    </location>
</feature>
<evidence type="ECO:0000313" key="2">
    <source>
        <dbReference type="EMBL" id="CAK0832463.1"/>
    </source>
</evidence>
<evidence type="ECO:0000313" key="3">
    <source>
        <dbReference type="Proteomes" id="UP001189429"/>
    </source>
</evidence>
<evidence type="ECO:0000256" key="1">
    <source>
        <dbReference type="SAM" id="MobiDB-lite"/>
    </source>
</evidence>
<proteinExistence type="predicted"/>
<protein>
    <submittedName>
        <fullName evidence="2">Uncharacterized protein</fullName>
    </submittedName>
</protein>
<feature type="region of interest" description="Disordered" evidence="1">
    <location>
        <begin position="1"/>
        <end position="157"/>
    </location>
</feature>
<accession>A0ABN9SL17</accession>
<dbReference type="EMBL" id="CAUYUJ010011714">
    <property type="protein sequence ID" value="CAK0832463.1"/>
    <property type="molecule type" value="Genomic_DNA"/>
</dbReference>
<gene>
    <name evidence="2" type="ORF">PCOR1329_LOCUS30473</name>
</gene>
<comment type="caution">
    <text evidence="2">The sequence shown here is derived from an EMBL/GenBank/DDBJ whole genome shotgun (WGS) entry which is preliminary data.</text>
</comment>
<keyword evidence="3" id="KW-1185">Reference proteome</keyword>
<feature type="compositionally biased region" description="Acidic residues" evidence="1">
    <location>
        <begin position="122"/>
        <end position="140"/>
    </location>
</feature>
<organism evidence="2 3">
    <name type="scientific">Prorocentrum cordatum</name>
    <dbReference type="NCBI Taxonomy" id="2364126"/>
    <lineage>
        <taxon>Eukaryota</taxon>
        <taxon>Sar</taxon>
        <taxon>Alveolata</taxon>
        <taxon>Dinophyceae</taxon>
        <taxon>Prorocentrales</taxon>
        <taxon>Prorocentraceae</taxon>
        <taxon>Prorocentrum</taxon>
    </lineage>
</organism>
<feature type="compositionally biased region" description="Low complexity" evidence="1">
    <location>
        <begin position="65"/>
        <end position="85"/>
    </location>
</feature>
<dbReference type="Proteomes" id="UP001189429">
    <property type="component" value="Unassembled WGS sequence"/>
</dbReference>
<name>A0ABN9SL17_9DINO</name>
<reference evidence="2" key="1">
    <citation type="submission" date="2023-10" db="EMBL/GenBank/DDBJ databases">
        <authorList>
            <person name="Chen Y."/>
            <person name="Shah S."/>
            <person name="Dougan E. K."/>
            <person name="Thang M."/>
            <person name="Chan C."/>
        </authorList>
    </citation>
    <scope>NUCLEOTIDE SEQUENCE [LARGE SCALE GENOMIC DNA]</scope>
</reference>